<feature type="compositionally biased region" description="Polar residues" evidence="1">
    <location>
        <begin position="19"/>
        <end position="40"/>
    </location>
</feature>
<keyword evidence="3" id="KW-1185">Reference proteome</keyword>
<dbReference type="PANTHER" id="PTHR39606:SF1">
    <property type="entry name" value="CELL SURFACE PROTEIN"/>
    <property type="match status" value="1"/>
</dbReference>
<feature type="compositionally biased region" description="Basic and acidic residues" evidence="1">
    <location>
        <begin position="241"/>
        <end position="251"/>
    </location>
</feature>
<reference evidence="2" key="1">
    <citation type="submission" date="2022-07" db="EMBL/GenBank/DDBJ databases">
        <title>Draft genome sequence of Zalerion maritima ATCC 34329, a (micro)plastics degrading marine fungus.</title>
        <authorList>
            <person name="Paco A."/>
            <person name="Goncalves M.F.M."/>
            <person name="Rocha-Santos T.A.P."/>
            <person name="Alves A."/>
        </authorList>
    </citation>
    <scope>NUCLEOTIDE SEQUENCE</scope>
    <source>
        <strain evidence="2">ATCC 34329</strain>
    </source>
</reference>
<feature type="compositionally biased region" description="Basic and acidic residues" evidence="1">
    <location>
        <begin position="286"/>
        <end position="306"/>
    </location>
</feature>
<feature type="compositionally biased region" description="Basic and acidic residues" evidence="1">
    <location>
        <begin position="258"/>
        <end position="267"/>
    </location>
</feature>
<name>A0AAD5RKJ1_9PEZI</name>
<dbReference type="AlphaFoldDB" id="A0AAD5RKJ1"/>
<evidence type="ECO:0000313" key="3">
    <source>
        <dbReference type="Proteomes" id="UP001201980"/>
    </source>
</evidence>
<sequence length="315" mass="33162">MSSMVNKAKSTIAEKKAGQDNNRTPNYSESSYPYQSQTANAADPRVDTTTTGAHSHGAHKEQTSSDNYARGNEHHMAGANPLGGNTHNAYESREGESGPHSSRTANAVDPRVDSDRDGRTYGRDTHNTTSKTTAGPHKSDALNKADPRVDSDRDGKTYGRSTGAYGAREGEHGPHSSRMANTADPRFDSDRDGSRTAGNNQHSTMAAGFGNTGGYGTADGSKTYGTTRNTGGASGQGYGTREGEHGPHEARAANAADPRVDSDRDGSSRMNPGHSSGPAPNTAGPHKSDMLNKMDPRVDSDLDGSKTHGGNKTFQ</sequence>
<dbReference type="Proteomes" id="UP001201980">
    <property type="component" value="Unassembled WGS sequence"/>
</dbReference>
<organism evidence="2 3">
    <name type="scientific">Zalerion maritima</name>
    <dbReference type="NCBI Taxonomy" id="339359"/>
    <lineage>
        <taxon>Eukaryota</taxon>
        <taxon>Fungi</taxon>
        <taxon>Dikarya</taxon>
        <taxon>Ascomycota</taxon>
        <taxon>Pezizomycotina</taxon>
        <taxon>Sordariomycetes</taxon>
        <taxon>Lulworthiomycetidae</taxon>
        <taxon>Lulworthiales</taxon>
        <taxon>Lulworthiaceae</taxon>
        <taxon>Zalerion</taxon>
    </lineage>
</organism>
<protein>
    <submittedName>
        <fullName evidence="2">Period circadian protein</fullName>
    </submittedName>
</protein>
<feature type="compositionally biased region" description="Basic and acidic residues" evidence="1">
    <location>
        <begin position="110"/>
        <end position="126"/>
    </location>
</feature>
<evidence type="ECO:0000313" key="2">
    <source>
        <dbReference type="EMBL" id="KAJ2896781.1"/>
    </source>
</evidence>
<feature type="compositionally biased region" description="Basic and acidic residues" evidence="1">
    <location>
        <begin position="137"/>
        <end position="157"/>
    </location>
</feature>
<comment type="caution">
    <text evidence="2">The sequence shown here is derived from an EMBL/GenBank/DDBJ whole genome shotgun (WGS) entry which is preliminary data.</text>
</comment>
<evidence type="ECO:0000256" key="1">
    <source>
        <dbReference type="SAM" id="MobiDB-lite"/>
    </source>
</evidence>
<dbReference type="EMBL" id="JAKWBI020000312">
    <property type="protein sequence ID" value="KAJ2896781.1"/>
    <property type="molecule type" value="Genomic_DNA"/>
</dbReference>
<accession>A0AAD5RKJ1</accession>
<feature type="region of interest" description="Disordered" evidence="1">
    <location>
        <begin position="1"/>
        <end position="315"/>
    </location>
</feature>
<gene>
    <name evidence="2" type="ORF">MKZ38_005227</name>
</gene>
<dbReference type="PANTHER" id="PTHR39606">
    <property type="entry name" value="SURFACE PROTEIN, PUTATIVE-RELATED"/>
    <property type="match status" value="1"/>
</dbReference>
<feature type="compositionally biased region" description="Basic and acidic residues" evidence="1">
    <location>
        <begin position="185"/>
        <end position="194"/>
    </location>
</feature>
<proteinExistence type="predicted"/>